<keyword evidence="3" id="KW-1185">Reference proteome</keyword>
<dbReference type="InParanoid" id="A0A2J6SWN3"/>
<dbReference type="RefSeq" id="XP_024732088.1">
    <property type="nucleotide sequence ID" value="XM_024870247.1"/>
</dbReference>
<evidence type="ECO:0000313" key="2">
    <source>
        <dbReference type="EMBL" id="PMD55184.1"/>
    </source>
</evidence>
<organism evidence="2 3">
    <name type="scientific">Hyaloscypha bicolor E</name>
    <dbReference type="NCBI Taxonomy" id="1095630"/>
    <lineage>
        <taxon>Eukaryota</taxon>
        <taxon>Fungi</taxon>
        <taxon>Dikarya</taxon>
        <taxon>Ascomycota</taxon>
        <taxon>Pezizomycotina</taxon>
        <taxon>Leotiomycetes</taxon>
        <taxon>Helotiales</taxon>
        <taxon>Hyaloscyphaceae</taxon>
        <taxon>Hyaloscypha</taxon>
        <taxon>Hyaloscypha bicolor</taxon>
    </lineage>
</organism>
<evidence type="ECO:0000313" key="3">
    <source>
        <dbReference type="Proteomes" id="UP000235371"/>
    </source>
</evidence>
<reference evidence="2 3" key="1">
    <citation type="submission" date="2016-04" db="EMBL/GenBank/DDBJ databases">
        <title>A degradative enzymes factory behind the ericoid mycorrhizal symbiosis.</title>
        <authorList>
            <consortium name="DOE Joint Genome Institute"/>
            <person name="Martino E."/>
            <person name="Morin E."/>
            <person name="Grelet G."/>
            <person name="Kuo A."/>
            <person name="Kohler A."/>
            <person name="Daghino S."/>
            <person name="Barry K."/>
            <person name="Choi C."/>
            <person name="Cichocki N."/>
            <person name="Clum A."/>
            <person name="Copeland A."/>
            <person name="Hainaut M."/>
            <person name="Haridas S."/>
            <person name="Labutti K."/>
            <person name="Lindquist E."/>
            <person name="Lipzen A."/>
            <person name="Khouja H.-R."/>
            <person name="Murat C."/>
            <person name="Ohm R."/>
            <person name="Olson A."/>
            <person name="Spatafora J."/>
            <person name="Veneault-Fourrey C."/>
            <person name="Henrissat B."/>
            <person name="Grigoriev I."/>
            <person name="Martin F."/>
            <person name="Perotto S."/>
        </authorList>
    </citation>
    <scope>NUCLEOTIDE SEQUENCE [LARGE SCALE GENOMIC DNA]</scope>
    <source>
        <strain evidence="2 3">E</strain>
    </source>
</reference>
<proteinExistence type="predicted"/>
<feature type="compositionally biased region" description="Basic residues" evidence="1">
    <location>
        <begin position="112"/>
        <end position="130"/>
    </location>
</feature>
<name>A0A2J6SWN3_9HELO</name>
<accession>A0A2J6SWN3</accession>
<gene>
    <name evidence="2" type="ORF">K444DRAFT_100198</name>
</gene>
<protein>
    <submittedName>
        <fullName evidence="2">Uncharacterized protein</fullName>
    </submittedName>
</protein>
<dbReference type="Proteomes" id="UP000235371">
    <property type="component" value="Unassembled WGS sequence"/>
</dbReference>
<dbReference type="AlphaFoldDB" id="A0A2J6SWN3"/>
<sequence length="189" mass="19943">MHSFLQTLHHTVFIVSGHFKQYKQAFKMKFTHPALLALFSTTTALPFFHGSHPSLKEGLLPRQEPLPTTPTNSPPFTMPSGTGFGGFPAFPTGTGMTPHHGGHGAASPSGSVKHHSAGPHPRPTKSKSRNVPRQFPTATPPSYGSWPTGVNSDNGAGFLGGGGSAPTGFPTNGKHPHHTAPYPSPYPTL</sequence>
<feature type="compositionally biased region" description="Low complexity" evidence="1">
    <location>
        <begin position="87"/>
        <end position="111"/>
    </location>
</feature>
<feature type="region of interest" description="Disordered" evidence="1">
    <location>
        <begin position="56"/>
        <end position="189"/>
    </location>
</feature>
<dbReference type="GeneID" id="36578329"/>
<dbReference type="EMBL" id="KZ613856">
    <property type="protein sequence ID" value="PMD55184.1"/>
    <property type="molecule type" value="Genomic_DNA"/>
</dbReference>
<evidence type="ECO:0000256" key="1">
    <source>
        <dbReference type="SAM" id="MobiDB-lite"/>
    </source>
</evidence>